<keyword evidence="1" id="KW-1133">Transmembrane helix</keyword>
<evidence type="ECO:0000313" key="2">
    <source>
        <dbReference type="EMBL" id="KAK4106019.1"/>
    </source>
</evidence>
<reference evidence="2" key="2">
    <citation type="submission" date="2023-05" db="EMBL/GenBank/DDBJ databases">
        <authorList>
            <consortium name="Lawrence Berkeley National Laboratory"/>
            <person name="Steindorff A."/>
            <person name="Hensen N."/>
            <person name="Bonometti L."/>
            <person name="Westerberg I."/>
            <person name="Brannstrom I.O."/>
            <person name="Guillou S."/>
            <person name="Cros-Aarteil S."/>
            <person name="Calhoun S."/>
            <person name="Haridas S."/>
            <person name="Kuo A."/>
            <person name="Mondo S."/>
            <person name="Pangilinan J."/>
            <person name="Riley R."/>
            <person name="Labutti K."/>
            <person name="Andreopoulos B."/>
            <person name="Lipzen A."/>
            <person name="Chen C."/>
            <person name="Yanf M."/>
            <person name="Daum C."/>
            <person name="Ng V."/>
            <person name="Clum A."/>
            <person name="Ohm R."/>
            <person name="Martin F."/>
            <person name="Silar P."/>
            <person name="Natvig D."/>
            <person name="Lalanne C."/>
            <person name="Gautier V."/>
            <person name="Ament-Velasquez S.L."/>
            <person name="Kruys A."/>
            <person name="Hutchinson M.I."/>
            <person name="Powell A.J."/>
            <person name="Barry K."/>
            <person name="Miller A.N."/>
            <person name="Grigoriev I.V."/>
            <person name="Debuchy R."/>
            <person name="Gladieux P."/>
            <person name="Thoren M.H."/>
            <person name="Johannesson H."/>
        </authorList>
    </citation>
    <scope>NUCLEOTIDE SEQUENCE</scope>
    <source>
        <strain evidence="2">CBS 757.83</strain>
    </source>
</reference>
<proteinExistence type="predicted"/>
<keyword evidence="3" id="KW-1185">Reference proteome</keyword>
<dbReference type="AlphaFoldDB" id="A0AAN6T6M7"/>
<keyword evidence="1" id="KW-0472">Membrane</keyword>
<organism evidence="2 3">
    <name type="scientific">Parathielavia hyrcaniae</name>
    <dbReference type="NCBI Taxonomy" id="113614"/>
    <lineage>
        <taxon>Eukaryota</taxon>
        <taxon>Fungi</taxon>
        <taxon>Dikarya</taxon>
        <taxon>Ascomycota</taxon>
        <taxon>Pezizomycotina</taxon>
        <taxon>Sordariomycetes</taxon>
        <taxon>Sordariomycetidae</taxon>
        <taxon>Sordariales</taxon>
        <taxon>Chaetomiaceae</taxon>
        <taxon>Parathielavia</taxon>
    </lineage>
</organism>
<sequence length="525" mass="59796">MSQQQQRSIPSYLRTQEQDAASLGYMAFIDQIAGPDGPRHFREFAALRDFIHLDGFPQHGIPPCVGKPIITVATLMPNTTAFEFQNVETHELGSIIDPDVLQLFLVENVTPELVKVLGGHLEIDPQFFLDYLDAIPGEFNITKEGEDIARPDLVPTPWYRLQSLEGHLPMLRSSRAGCEHIRMRFVGPRQCRRPHADNRRHAKERMRPDLQRMNVERVAGLQIPIARDTGVGGRQFDNVAMTRQCASVWFKTPADPKKPEWLKGLVLLDPPFDHSSQKEYGEMMLSMHRTCLAYLAPFDLKQQDRDLLDGRSSYRESLVRYLQTLSLNTSDFHPLLLVRGVAQIVASEWIVTNVNVERDINTVEWQLETMSAAAAADVAVLQRVLSRLFTHRRRIARYRALVEEQRELFSEQGGGSIGTMPAAWWSGPAGCRRLPKAASKALRNMQTDASQAYDLVTRNAERIAQLMELLMSVMSVREAGLSTRFGPEGESFWVFWVGSLCTWALVWSIYLLYPRLRRRNVTREV</sequence>
<keyword evidence="1" id="KW-0812">Transmembrane</keyword>
<evidence type="ECO:0000256" key="1">
    <source>
        <dbReference type="SAM" id="Phobius"/>
    </source>
</evidence>
<name>A0AAN6T6M7_9PEZI</name>
<feature type="transmembrane region" description="Helical" evidence="1">
    <location>
        <begin position="492"/>
        <end position="513"/>
    </location>
</feature>
<protein>
    <submittedName>
        <fullName evidence="2">Uncharacterized protein</fullName>
    </submittedName>
</protein>
<accession>A0AAN6T6M7</accession>
<dbReference type="Proteomes" id="UP001305647">
    <property type="component" value="Unassembled WGS sequence"/>
</dbReference>
<dbReference type="EMBL" id="MU863624">
    <property type="protein sequence ID" value="KAK4106019.1"/>
    <property type="molecule type" value="Genomic_DNA"/>
</dbReference>
<evidence type="ECO:0000313" key="3">
    <source>
        <dbReference type="Proteomes" id="UP001305647"/>
    </source>
</evidence>
<gene>
    <name evidence="2" type="ORF">N658DRAFT_490633</name>
</gene>
<reference evidence="2" key="1">
    <citation type="journal article" date="2023" name="Mol. Phylogenet. Evol.">
        <title>Genome-scale phylogeny and comparative genomics of the fungal order Sordariales.</title>
        <authorList>
            <person name="Hensen N."/>
            <person name="Bonometti L."/>
            <person name="Westerberg I."/>
            <person name="Brannstrom I.O."/>
            <person name="Guillou S."/>
            <person name="Cros-Aarteil S."/>
            <person name="Calhoun S."/>
            <person name="Haridas S."/>
            <person name="Kuo A."/>
            <person name="Mondo S."/>
            <person name="Pangilinan J."/>
            <person name="Riley R."/>
            <person name="LaButti K."/>
            <person name="Andreopoulos B."/>
            <person name="Lipzen A."/>
            <person name="Chen C."/>
            <person name="Yan M."/>
            <person name="Daum C."/>
            <person name="Ng V."/>
            <person name="Clum A."/>
            <person name="Steindorff A."/>
            <person name="Ohm R.A."/>
            <person name="Martin F."/>
            <person name="Silar P."/>
            <person name="Natvig D.O."/>
            <person name="Lalanne C."/>
            <person name="Gautier V."/>
            <person name="Ament-Velasquez S.L."/>
            <person name="Kruys A."/>
            <person name="Hutchinson M.I."/>
            <person name="Powell A.J."/>
            <person name="Barry K."/>
            <person name="Miller A.N."/>
            <person name="Grigoriev I.V."/>
            <person name="Debuchy R."/>
            <person name="Gladieux P."/>
            <person name="Hiltunen Thoren M."/>
            <person name="Johannesson H."/>
        </authorList>
    </citation>
    <scope>NUCLEOTIDE SEQUENCE</scope>
    <source>
        <strain evidence="2">CBS 757.83</strain>
    </source>
</reference>
<comment type="caution">
    <text evidence="2">The sequence shown here is derived from an EMBL/GenBank/DDBJ whole genome shotgun (WGS) entry which is preliminary data.</text>
</comment>